<dbReference type="GO" id="GO:0016705">
    <property type="term" value="F:oxidoreductase activity, acting on paired donors, with incorporation or reduction of molecular oxygen"/>
    <property type="evidence" value="ECO:0007669"/>
    <property type="project" value="InterPro"/>
</dbReference>
<dbReference type="PRINTS" id="PR00463">
    <property type="entry name" value="EP450I"/>
</dbReference>
<protein>
    <recommendedName>
        <fullName evidence="13">Cytochrome P450</fullName>
    </recommendedName>
</protein>
<proteinExistence type="inferred from homology"/>
<keyword evidence="8 10" id="KW-0503">Monooxygenase</keyword>
<keyword evidence="6 10" id="KW-0560">Oxidoreductase</keyword>
<feature type="binding site" description="axial binding residue" evidence="9">
    <location>
        <position position="443"/>
    </location>
    <ligand>
        <name>heme</name>
        <dbReference type="ChEBI" id="CHEBI:30413"/>
    </ligand>
    <ligandPart>
        <name>Fe</name>
        <dbReference type="ChEBI" id="CHEBI:18248"/>
    </ligandPart>
</feature>
<evidence type="ECO:0000313" key="12">
    <source>
        <dbReference type="Proteomes" id="UP000027222"/>
    </source>
</evidence>
<dbReference type="CDD" id="cd11065">
    <property type="entry name" value="CYP64-like"/>
    <property type="match status" value="1"/>
</dbReference>
<dbReference type="InterPro" id="IPR017972">
    <property type="entry name" value="Cyt_P450_CS"/>
</dbReference>
<dbReference type="PROSITE" id="PS00086">
    <property type="entry name" value="CYTOCHROME_P450"/>
    <property type="match status" value="1"/>
</dbReference>
<gene>
    <name evidence="11" type="ORF">GALMADRAFT_147803</name>
</gene>
<evidence type="ECO:0000256" key="9">
    <source>
        <dbReference type="PIRSR" id="PIRSR602401-1"/>
    </source>
</evidence>
<dbReference type="Pfam" id="PF00067">
    <property type="entry name" value="p450"/>
    <property type="match status" value="1"/>
</dbReference>
<dbReference type="PRINTS" id="PR00385">
    <property type="entry name" value="P450"/>
</dbReference>
<evidence type="ECO:0000313" key="11">
    <source>
        <dbReference type="EMBL" id="KDR66581.1"/>
    </source>
</evidence>
<keyword evidence="12" id="KW-1185">Reference proteome</keyword>
<dbReference type="InterPro" id="IPR036396">
    <property type="entry name" value="Cyt_P450_sf"/>
</dbReference>
<evidence type="ECO:0000256" key="1">
    <source>
        <dbReference type="ARBA" id="ARBA00001971"/>
    </source>
</evidence>
<dbReference type="InterPro" id="IPR001128">
    <property type="entry name" value="Cyt_P450"/>
</dbReference>
<evidence type="ECO:0000256" key="10">
    <source>
        <dbReference type="RuleBase" id="RU000461"/>
    </source>
</evidence>
<reference evidence="12" key="1">
    <citation type="journal article" date="2014" name="Proc. Natl. Acad. Sci. U.S.A.">
        <title>Extensive sampling of basidiomycete genomes demonstrates inadequacy of the white-rot/brown-rot paradigm for wood decay fungi.</title>
        <authorList>
            <person name="Riley R."/>
            <person name="Salamov A.A."/>
            <person name="Brown D.W."/>
            <person name="Nagy L.G."/>
            <person name="Floudas D."/>
            <person name="Held B.W."/>
            <person name="Levasseur A."/>
            <person name="Lombard V."/>
            <person name="Morin E."/>
            <person name="Otillar R."/>
            <person name="Lindquist E.A."/>
            <person name="Sun H."/>
            <person name="LaButti K.M."/>
            <person name="Schmutz J."/>
            <person name="Jabbour D."/>
            <person name="Luo H."/>
            <person name="Baker S.E."/>
            <person name="Pisabarro A.G."/>
            <person name="Walton J.D."/>
            <person name="Blanchette R.A."/>
            <person name="Henrissat B."/>
            <person name="Martin F."/>
            <person name="Cullen D."/>
            <person name="Hibbett D.S."/>
            <person name="Grigoriev I.V."/>
        </authorList>
    </citation>
    <scope>NUCLEOTIDE SEQUENCE [LARGE SCALE GENOMIC DNA]</scope>
    <source>
        <strain evidence="12">CBS 339.88</strain>
    </source>
</reference>
<comment type="cofactor">
    <cofactor evidence="1 9">
        <name>heme</name>
        <dbReference type="ChEBI" id="CHEBI:30413"/>
    </cofactor>
</comment>
<keyword evidence="7 9" id="KW-0408">Iron</keyword>
<dbReference type="HOGENOM" id="CLU_001570_2_3_1"/>
<accession>A0A067S707</accession>
<name>A0A067S707_GALM3</name>
<organism evidence="11 12">
    <name type="scientific">Galerina marginata (strain CBS 339.88)</name>
    <dbReference type="NCBI Taxonomy" id="685588"/>
    <lineage>
        <taxon>Eukaryota</taxon>
        <taxon>Fungi</taxon>
        <taxon>Dikarya</taxon>
        <taxon>Basidiomycota</taxon>
        <taxon>Agaricomycotina</taxon>
        <taxon>Agaricomycetes</taxon>
        <taxon>Agaricomycetidae</taxon>
        <taxon>Agaricales</taxon>
        <taxon>Agaricineae</taxon>
        <taxon>Strophariaceae</taxon>
        <taxon>Galerina</taxon>
    </lineage>
</organism>
<comment type="pathway">
    <text evidence="2">Secondary metabolite biosynthesis.</text>
</comment>
<dbReference type="Proteomes" id="UP000027222">
    <property type="component" value="Unassembled WGS sequence"/>
</dbReference>
<evidence type="ECO:0008006" key="13">
    <source>
        <dbReference type="Google" id="ProtNLM"/>
    </source>
</evidence>
<dbReference type="AlphaFoldDB" id="A0A067S707"/>
<dbReference type="GO" id="GO:0005506">
    <property type="term" value="F:iron ion binding"/>
    <property type="evidence" value="ECO:0007669"/>
    <property type="project" value="InterPro"/>
</dbReference>
<dbReference type="PANTHER" id="PTHR46300">
    <property type="entry name" value="P450, PUTATIVE (EUROFUNG)-RELATED-RELATED"/>
    <property type="match status" value="1"/>
</dbReference>
<evidence type="ECO:0000256" key="6">
    <source>
        <dbReference type="ARBA" id="ARBA00023002"/>
    </source>
</evidence>
<dbReference type="InterPro" id="IPR050364">
    <property type="entry name" value="Cytochrome_P450_fung"/>
</dbReference>
<evidence type="ECO:0000256" key="7">
    <source>
        <dbReference type="ARBA" id="ARBA00023004"/>
    </source>
</evidence>
<comment type="similarity">
    <text evidence="3 10">Belongs to the cytochrome P450 family.</text>
</comment>
<keyword evidence="5 9" id="KW-0479">Metal-binding</keyword>
<dbReference type="GO" id="GO:0004497">
    <property type="term" value="F:monooxygenase activity"/>
    <property type="evidence" value="ECO:0007669"/>
    <property type="project" value="UniProtKB-KW"/>
</dbReference>
<dbReference type="OrthoDB" id="2789670at2759"/>
<evidence type="ECO:0000256" key="5">
    <source>
        <dbReference type="ARBA" id="ARBA00022723"/>
    </source>
</evidence>
<dbReference type="GO" id="GO:0020037">
    <property type="term" value="F:heme binding"/>
    <property type="evidence" value="ECO:0007669"/>
    <property type="project" value="InterPro"/>
</dbReference>
<evidence type="ECO:0000256" key="8">
    <source>
        <dbReference type="ARBA" id="ARBA00023033"/>
    </source>
</evidence>
<evidence type="ECO:0000256" key="4">
    <source>
        <dbReference type="ARBA" id="ARBA00022617"/>
    </source>
</evidence>
<dbReference type="STRING" id="685588.A0A067S707"/>
<keyword evidence="4 9" id="KW-0349">Heme</keyword>
<evidence type="ECO:0000256" key="2">
    <source>
        <dbReference type="ARBA" id="ARBA00005179"/>
    </source>
</evidence>
<evidence type="ECO:0000256" key="3">
    <source>
        <dbReference type="ARBA" id="ARBA00010617"/>
    </source>
</evidence>
<dbReference type="InterPro" id="IPR002401">
    <property type="entry name" value="Cyt_P450_E_grp-I"/>
</dbReference>
<dbReference type="Gene3D" id="1.10.630.10">
    <property type="entry name" value="Cytochrome P450"/>
    <property type="match status" value="1"/>
</dbReference>
<sequence>MISAPSGLDLLALLAAAATAMLIYKWNSKRFTLPYPPGPKKYPVLGNLLDLPTGLEWETYARWGKEYNSGVVHLNAAGSDFIVLNSFDAAVDLLEKRSANYSSRPRFTMTTELMGWDWFIPGMPYGEPWRECRTVFAKYFQSGNTAIYRTPQLEIVRKMLPRLLNTPEEFLGITRHAIGEMALSLAYGLPMQDSNDPFVDLAQQALTSLAEAGVPGAFLVDVFPVLKYIPEFVPGAGFKKKARIWRRLQDDMREVPYNATVQIMASGVVTPCFTSISLQNLDESTDVRHQQGVIRDTAAIIFAAGADTTVASVHTFFAAMLCFPEAQKAAQAEIDRVLGGRLPEFSDEADLPYLSALVKEIIRWKPVTPIGVPHYSSEDDVYGGYCIPKGALVIANAWAMLYDEKEYPDPSVFKPERFLQDGKLNPAVRDPALMAFGFGRRMCPGSHVAMSVLWLMVATILATFDISKATDDDGAPIEPSVQYHSALICHPLPFKCTLKARSKAAEELIRTAGDSY</sequence>
<dbReference type="EMBL" id="KL142422">
    <property type="protein sequence ID" value="KDR66581.1"/>
    <property type="molecule type" value="Genomic_DNA"/>
</dbReference>
<dbReference type="PANTHER" id="PTHR46300:SF7">
    <property type="entry name" value="P450, PUTATIVE (EUROFUNG)-RELATED"/>
    <property type="match status" value="1"/>
</dbReference>
<dbReference type="SUPFAM" id="SSF48264">
    <property type="entry name" value="Cytochrome P450"/>
    <property type="match status" value="1"/>
</dbReference>